<keyword evidence="4" id="KW-1185">Reference proteome</keyword>
<dbReference type="Proteomes" id="UP000284403">
    <property type="component" value="Unassembled WGS sequence"/>
</dbReference>
<feature type="region of interest" description="Disordered" evidence="2">
    <location>
        <begin position="103"/>
        <end position="143"/>
    </location>
</feature>
<accession>A0A422QB05</accession>
<feature type="region of interest" description="Disordered" evidence="2">
    <location>
        <begin position="1"/>
        <end position="25"/>
    </location>
</feature>
<reference evidence="3 4" key="1">
    <citation type="journal article" date="2018" name="BMC Genomics">
        <title>Genomic comparison of Trypanosoma conorhini and Trypanosoma rangeli to Trypanosoma cruzi strains of high and low virulence.</title>
        <authorList>
            <person name="Bradwell K.R."/>
            <person name="Koparde V.N."/>
            <person name="Matveyev A.V."/>
            <person name="Serrano M.G."/>
            <person name="Alves J.M."/>
            <person name="Parikh H."/>
            <person name="Huang B."/>
            <person name="Lee V."/>
            <person name="Espinosa-Alvarez O."/>
            <person name="Ortiz P.A."/>
            <person name="Costa-Martins A.G."/>
            <person name="Teixeira M.M."/>
            <person name="Buck G.A."/>
        </authorList>
    </citation>
    <scope>NUCLEOTIDE SEQUENCE [LARGE SCALE GENOMIC DNA]</scope>
    <source>
        <strain evidence="3 4">025E</strain>
    </source>
</reference>
<organism evidence="3 4">
    <name type="scientific">Trypanosoma conorhini</name>
    <dbReference type="NCBI Taxonomy" id="83891"/>
    <lineage>
        <taxon>Eukaryota</taxon>
        <taxon>Discoba</taxon>
        <taxon>Euglenozoa</taxon>
        <taxon>Kinetoplastea</taxon>
        <taxon>Metakinetoplastina</taxon>
        <taxon>Trypanosomatida</taxon>
        <taxon>Trypanosomatidae</taxon>
        <taxon>Trypanosoma</taxon>
    </lineage>
</organism>
<feature type="coiled-coil region" evidence="1">
    <location>
        <begin position="72"/>
        <end position="99"/>
    </location>
</feature>
<comment type="caution">
    <text evidence="3">The sequence shown here is derived from an EMBL/GenBank/DDBJ whole genome shotgun (WGS) entry which is preliminary data.</text>
</comment>
<evidence type="ECO:0000313" key="3">
    <source>
        <dbReference type="EMBL" id="RNF27139.1"/>
    </source>
</evidence>
<dbReference type="EMBL" id="MKKU01000015">
    <property type="protein sequence ID" value="RNF27139.1"/>
    <property type="molecule type" value="Genomic_DNA"/>
</dbReference>
<evidence type="ECO:0000256" key="2">
    <source>
        <dbReference type="SAM" id="MobiDB-lite"/>
    </source>
</evidence>
<evidence type="ECO:0000313" key="4">
    <source>
        <dbReference type="Proteomes" id="UP000284403"/>
    </source>
</evidence>
<dbReference type="OrthoDB" id="244056at2759"/>
<dbReference type="RefSeq" id="XP_029232345.1">
    <property type="nucleotide sequence ID" value="XM_029367577.1"/>
</dbReference>
<protein>
    <submittedName>
        <fullName evidence="3">Uncharacterized protein</fullName>
    </submittedName>
</protein>
<gene>
    <name evidence="3" type="ORF">Tco025E_00637</name>
</gene>
<name>A0A422QB05_9TRYP</name>
<dbReference type="AlphaFoldDB" id="A0A422QB05"/>
<keyword evidence="1" id="KW-0175">Coiled coil</keyword>
<dbReference type="GeneID" id="40314248"/>
<sequence length="350" mass="38869">MQKSAATDTADLASLPPDELSEFAPVGRVESTLIDADEELLRTAGVATLEADRSQREVDRWRLEASAQLHRLTKLRRDKALLAEEIARLERSLGEARAAAAAPALGPGAASPPRPPQGGLGDAGDDGLRVMQGTFTPQTRGSGGAAAAAADVELRYLISRAIASLDSIQADITALRQQHADLWHRRREIAEDTARLKDTYQRQETQKEELLQQKLFIKAAEADPAFRKALQKRTELKEFVRHATDRRAALKQSRMQRTSMVAHLLDGAKSRERSACRVHEAIAKRQGLSDHPMYPMLLALQQENKELRTRYLQMVRSSEEEDAALSEYLDVLEERLLLELRSEVSPDGTV</sequence>
<evidence type="ECO:0000256" key="1">
    <source>
        <dbReference type="SAM" id="Coils"/>
    </source>
</evidence>
<proteinExistence type="predicted"/>